<dbReference type="AlphaFoldDB" id="A0AAV7JDG3"/>
<keyword evidence="2" id="KW-1185">Reference proteome</keyword>
<dbReference type="SUPFAM" id="SSF53098">
    <property type="entry name" value="Ribonuclease H-like"/>
    <property type="match status" value="1"/>
</dbReference>
<proteinExistence type="predicted"/>
<name>A0AAV7JDG3_9METZ</name>
<evidence type="ECO:0000313" key="2">
    <source>
        <dbReference type="Proteomes" id="UP001165289"/>
    </source>
</evidence>
<comment type="caution">
    <text evidence="1">The sequence shown here is derived from an EMBL/GenBank/DDBJ whole genome shotgun (WGS) entry which is preliminary data.</text>
</comment>
<dbReference type="InterPro" id="IPR012337">
    <property type="entry name" value="RNaseH-like_sf"/>
</dbReference>
<accession>A0AAV7JDG3</accession>
<evidence type="ECO:0000313" key="1">
    <source>
        <dbReference type="EMBL" id="KAI6646830.1"/>
    </source>
</evidence>
<dbReference type="Proteomes" id="UP001165289">
    <property type="component" value="Unassembled WGS sequence"/>
</dbReference>
<dbReference type="EMBL" id="JAKMXF010000352">
    <property type="protein sequence ID" value="KAI6646830.1"/>
    <property type="molecule type" value="Genomic_DNA"/>
</dbReference>
<sequence>MKMMRLIGLILIGDVAQENMNCLRFEILELANKVRTIAKFFKRSPLKNDVLQRYVKEIYPNGLNLILYCKTRWRSLLNMFERIVKIKLPFQKVLLDLQEVINLSDHEITEISRIIHSLGPINAALEALCKRDANLITTEATIKFLLDESLSSHSSLNEAIQKAINQRMVQERYKDAAVIPQCLHNPQAQLEKDV</sequence>
<protein>
    <submittedName>
        <fullName evidence="1">Uncharacterized protein</fullName>
    </submittedName>
</protein>
<reference evidence="1 2" key="1">
    <citation type="journal article" date="2023" name="BMC Biol.">
        <title>The compact genome of the sponge Oopsacas minuta (Hexactinellida) is lacking key metazoan core genes.</title>
        <authorList>
            <person name="Santini S."/>
            <person name="Schenkelaars Q."/>
            <person name="Jourda C."/>
            <person name="Duchesne M."/>
            <person name="Belahbib H."/>
            <person name="Rocher C."/>
            <person name="Selva M."/>
            <person name="Riesgo A."/>
            <person name="Vervoort M."/>
            <person name="Leys S.P."/>
            <person name="Kodjabachian L."/>
            <person name="Le Bivic A."/>
            <person name="Borchiellini C."/>
            <person name="Claverie J.M."/>
            <person name="Renard E."/>
        </authorList>
    </citation>
    <scope>NUCLEOTIDE SEQUENCE [LARGE SCALE GENOMIC DNA]</scope>
    <source>
        <strain evidence="1">SPO-2</strain>
    </source>
</reference>
<gene>
    <name evidence="1" type="ORF">LOD99_9159</name>
</gene>
<organism evidence="1 2">
    <name type="scientific">Oopsacas minuta</name>
    <dbReference type="NCBI Taxonomy" id="111878"/>
    <lineage>
        <taxon>Eukaryota</taxon>
        <taxon>Metazoa</taxon>
        <taxon>Porifera</taxon>
        <taxon>Hexactinellida</taxon>
        <taxon>Hexasterophora</taxon>
        <taxon>Lyssacinosida</taxon>
        <taxon>Leucopsacidae</taxon>
        <taxon>Oopsacas</taxon>
    </lineage>
</organism>